<dbReference type="RefSeq" id="WP_074519252.1">
    <property type="nucleotide sequence ID" value="NZ_FNAK01000001.1"/>
</dbReference>
<dbReference type="PANTHER" id="PTHR36917">
    <property type="entry name" value="INTRACELLULAR SEPTATION PROTEIN A-RELATED"/>
    <property type="match status" value="1"/>
</dbReference>
<dbReference type="PANTHER" id="PTHR36917:SF1">
    <property type="entry name" value="INNER MEMBRANE-SPANNING PROTEIN YCIB"/>
    <property type="match status" value="1"/>
</dbReference>
<name>A0A1G6U0Y7_9PROT</name>
<feature type="transmembrane region" description="Helical" evidence="5">
    <location>
        <begin position="180"/>
        <end position="198"/>
    </location>
</feature>
<feature type="transmembrane region" description="Helical" evidence="5">
    <location>
        <begin position="109"/>
        <end position="129"/>
    </location>
</feature>
<feature type="transmembrane region" description="Helical" evidence="5">
    <location>
        <begin position="28"/>
        <end position="45"/>
    </location>
</feature>
<keyword evidence="5" id="KW-0997">Cell inner membrane</keyword>
<evidence type="ECO:0000256" key="5">
    <source>
        <dbReference type="HAMAP-Rule" id="MF_00189"/>
    </source>
</evidence>
<evidence type="ECO:0000256" key="2">
    <source>
        <dbReference type="ARBA" id="ARBA00022692"/>
    </source>
</evidence>
<dbReference type="Pfam" id="PF04279">
    <property type="entry name" value="IspA"/>
    <property type="match status" value="1"/>
</dbReference>
<dbReference type="GO" id="GO:0005886">
    <property type="term" value="C:plasma membrane"/>
    <property type="evidence" value="ECO:0007669"/>
    <property type="project" value="UniProtKB-SubCell"/>
</dbReference>
<comment type="subcellular location">
    <subcellularLocation>
        <location evidence="5">Cell inner membrane</location>
        <topology evidence="5">Multi-pass membrane protein</topology>
    </subcellularLocation>
</comment>
<feature type="transmembrane region" description="Helical" evidence="5">
    <location>
        <begin position="82"/>
        <end position="103"/>
    </location>
</feature>
<dbReference type="HAMAP" id="MF_00189">
    <property type="entry name" value="YciB"/>
    <property type="match status" value="1"/>
</dbReference>
<dbReference type="STRING" id="637679.GCA_001550055_00455"/>
<comment type="function">
    <text evidence="5">Plays a role in cell envelope biogenesis, maintenance of cell envelope integrity and membrane homeostasis.</text>
</comment>
<dbReference type="EMBL" id="FNAK01000001">
    <property type="protein sequence ID" value="SDD35040.1"/>
    <property type="molecule type" value="Genomic_DNA"/>
</dbReference>
<proteinExistence type="inferred from homology"/>
<keyword evidence="2 5" id="KW-0812">Transmembrane</keyword>
<accession>A0A1G6U0Y7</accession>
<keyword evidence="1 5" id="KW-1003">Cell membrane</keyword>
<dbReference type="InterPro" id="IPR006008">
    <property type="entry name" value="YciB"/>
</dbReference>
<comment type="similarity">
    <text evidence="5">Belongs to the YciB family.</text>
</comment>
<evidence type="ECO:0000256" key="3">
    <source>
        <dbReference type="ARBA" id="ARBA00022989"/>
    </source>
</evidence>
<evidence type="ECO:0000256" key="4">
    <source>
        <dbReference type="ARBA" id="ARBA00023136"/>
    </source>
</evidence>
<evidence type="ECO:0000313" key="6">
    <source>
        <dbReference type="EMBL" id="SDD35040.1"/>
    </source>
</evidence>
<dbReference type="AlphaFoldDB" id="A0A1G6U0Y7"/>
<keyword evidence="3 5" id="KW-1133">Transmembrane helix</keyword>
<keyword evidence="7" id="KW-1185">Reference proteome</keyword>
<feature type="transmembrane region" description="Helical" evidence="5">
    <location>
        <begin position="150"/>
        <end position="168"/>
    </location>
</feature>
<evidence type="ECO:0000313" key="7">
    <source>
        <dbReference type="Proteomes" id="UP000183685"/>
    </source>
</evidence>
<sequence>MDDKKATIETGTDGQQDAKPQLTGWRKFMLDFGPLLVFFIAFRFGEGEQAVITATIPFMVAIVIAALYSKVKLGHVSAMHKFTFVVVMVMGGLTLYLQSAVFVKMKLTILNGIFAAILLFGLATGRLYIKSIMELAFHLPDAAWRVLSRNYAIFFLVMAAVNELIWRTQSDEFWVNFKTFGYTGINFIFILAHMPMLMKHMPEEDETKS</sequence>
<keyword evidence="4 5" id="KW-0472">Membrane</keyword>
<dbReference type="Proteomes" id="UP000183685">
    <property type="component" value="Unassembled WGS sequence"/>
</dbReference>
<reference evidence="6 7" key="1">
    <citation type="submission" date="2016-10" db="EMBL/GenBank/DDBJ databases">
        <authorList>
            <person name="de Groot N.N."/>
        </authorList>
    </citation>
    <scope>NUCLEOTIDE SEQUENCE [LARGE SCALE GENOMIC DNA]</scope>
    <source>
        <strain evidence="6 7">CGMCC 1.9109</strain>
    </source>
</reference>
<evidence type="ECO:0000256" key="1">
    <source>
        <dbReference type="ARBA" id="ARBA00022475"/>
    </source>
</evidence>
<gene>
    <name evidence="5" type="primary">yciB</name>
    <name evidence="6" type="ORF">SAMN04488071_0434</name>
</gene>
<feature type="transmembrane region" description="Helical" evidence="5">
    <location>
        <begin position="51"/>
        <end position="70"/>
    </location>
</feature>
<protein>
    <recommendedName>
        <fullName evidence="5">Inner membrane-spanning protein YciB</fullName>
    </recommendedName>
</protein>
<organism evidence="6 7">
    <name type="scientific">Kordiimonas lacus</name>
    <dbReference type="NCBI Taxonomy" id="637679"/>
    <lineage>
        <taxon>Bacteria</taxon>
        <taxon>Pseudomonadati</taxon>
        <taxon>Pseudomonadota</taxon>
        <taxon>Alphaproteobacteria</taxon>
        <taxon>Kordiimonadales</taxon>
        <taxon>Kordiimonadaceae</taxon>
        <taxon>Kordiimonas</taxon>
    </lineage>
</organism>
<dbReference type="NCBIfam" id="TIGR00997">
    <property type="entry name" value="ispZ"/>
    <property type="match status" value="1"/>
</dbReference>